<evidence type="ECO:0000313" key="4">
    <source>
        <dbReference type="Proteomes" id="UP001165135"/>
    </source>
</evidence>
<feature type="compositionally biased region" description="Low complexity" evidence="1">
    <location>
        <begin position="229"/>
        <end position="271"/>
    </location>
</feature>
<dbReference type="Proteomes" id="UP001165135">
    <property type="component" value="Unassembled WGS sequence"/>
</dbReference>
<organism evidence="3 4">
    <name type="scientific">Actinoallomurus iriomotensis</name>
    <dbReference type="NCBI Taxonomy" id="478107"/>
    <lineage>
        <taxon>Bacteria</taxon>
        <taxon>Bacillati</taxon>
        <taxon>Actinomycetota</taxon>
        <taxon>Actinomycetes</taxon>
        <taxon>Streptosporangiales</taxon>
        <taxon>Thermomonosporaceae</taxon>
        <taxon>Actinoallomurus</taxon>
    </lineage>
</organism>
<keyword evidence="2" id="KW-0812">Transmembrane</keyword>
<protein>
    <submittedName>
        <fullName evidence="3">Uncharacterized protein</fullName>
    </submittedName>
</protein>
<evidence type="ECO:0000256" key="1">
    <source>
        <dbReference type="SAM" id="MobiDB-lite"/>
    </source>
</evidence>
<reference evidence="3" key="1">
    <citation type="submission" date="2023-03" db="EMBL/GenBank/DDBJ databases">
        <title>Actinoallomurus iriomotensis NBRC 103681.</title>
        <authorList>
            <person name="Ichikawa N."/>
            <person name="Sato H."/>
            <person name="Tonouchi N."/>
        </authorList>
    </citation>
    <scope>NUCLEOTIDE SEQUENCE</scope>
    <source>
        <strain evidence="3">NBRC 103681</strain>
    </source>
</reference>
<evidence type="ECO:0000256" key="2">
    <source>
        <dbReference type="SAM" id="Phobius"/>
    </source>
</evidence>
<proteinExistence type="predicted"/>
<dbReference type="RefSeq" id="WP_285635030.1">
    <property type="nucleotide sequence ID" value="NZ_BSTJ01000017.1"/>
</dbReference>
<feature type="transmembrane region" description="Helical" evidence="2">
    <location>
        <begin position="319"/>
        <end position="343"/>
    </location>
</feature>
<comment type="caution">
    <text evidence="3">The sequence shown here is derived from an EMBL/GenBank/DDBJ whole genome shotgun (WGS) entry which is preliminary data.</text>
</comment>
<evidence type="ECO:0000313" key="3">
    <source>
        <dbReference type="EMBL" id="GLY81103.1"/>
    </source>
</evidence>
<feature type="compositionally biased region" description="Low complexity" evidence="1">
    <location>
        <begin position="168"/>
        <end position="184"/>
    </location>
</feature>
<feature type="region of interest" description="Disordered" evidence="1">
    <location>
        <begin position="156"/>
        <end position="303"/>
    </location>
</feature>
<accession>A0A9W6RSV7</accession>
<dbReference type="EMBL" id="BSTJ01000017">
    <property type="protein sequence ID" value="GLY81103.1"/>
    <property type="molecule type" value="Genomic_DNA"/>
</dbReference>
<keyword evidence="2" id="KW-0472">Membrane</keyword>
<dbReference type="AlphaFoldDB" id="A0A9W6RSV7"/>
<feature type="compositionally biased region" description="Low complexity" evidence="1">
    <location>
        <begin position="192"/>
        <end position="213"/>
    </location>
</feature>
<gene>
    <name evidence="3" type="ORF">Airi01_093700</name>
</gene>
<name>A0A9W6RSV7_9ACTN</name>
<keyword evidence="2" id="KW-1133">Transmembrane helix</keyword>
<sequence>MKVTSGTLLATAVLATTGGTFGPARFAAVAAPAVHLVTSIQTLSRAPEGTRYAVSVRPVGGTARAATLVLSTFAPAAWTAAASGCLSSADRTAMACDLGDLSPQRGRTLHVTARPGPGGPAQVPVVAQAGAANAPSVIASLGVAHPAAFRMVRRVRAPDPSSSPGTDASPEPWTSSAPAASPALAPSPEPSPSFSTAPVSPEAAPWSAVAVPPRRARPPRPAAKPPHRPTASATPSPAPSQAGPAPMAGAPAIPQVSVSPEASASSAANPPLGGPPLPLPTISSTPSTPRIAPGNPHEGVSQLDTLSPAGAMQAGRTSWATLIAIAVVTEAGLLWLVAGLTVMRRRRALGASSRRSGRRALRPLVSRIRP</sequence>
<feature type="compositionally biased region" description="Low complexity" evidence="1">
    <location>
        <begin position="280"/>
        <end position="293"/>
    </location>
</feature>